<accession>A0A179S3A4</accession>
<protein>
    <submittedName>
        <fullName evidence="1">Uncharacterized protein</fullName>
    </submittedName>
</protein>
<sequence>MTSAHIRQRGREIFGPEFDGFLALGVSGANAFAETVWADPEPIDRDLDEVSRDILRSIMAAMDEALRHYDVPEEAKAFATESALRAFHDRMCALADGSRGEVGHA</sequence>
<dbReference type="Proteomes" id="UP000078316">
    <property type="component" value="Unassembled WGS sequence"/>
</dbReference>
<proteinExistence type="predicted"/>
<comment type="caution">
    <text evidence="1">The sequence shown here is derived from an EMBL/GenBank/DDBJ whole genome shotgun (WGS) entry which is preliminary data.</text>
</comment>
<gene>
    <name evidence="1" type="ORF">A5481_25255</name>
</gene>
<organism evidence="1 2">
    <name type="scientific">Methylobacterium platani</name>
    <dbReference type="NCBI Taxonomy" id="427683"/>
    <lineage>
        <taxon>Bacteria</taxon>
        <taxon>Pseudomonadati</taxon>
        <taxon>Pseudomonadota</taxon>
        <taxon>Alphaproteobacteria</taxon>
        <taxon>Hyphomicrobiales</taxon>
        <taxon>Methylobacteriaceae</taxon>
        <taxon>Methylobacterium</taxon>
    </lineage>
</organism>
<evidence type="ECO:0000313" key="2">
    <source>
        <dbReference type="Proteomes" id="UP000078316"/>
    </source>
</evidence>
<dbReference type="EMBL" id="LWHQ01000054">
    <property type="protein sequence ID" value="OAS19105.1"/>
    <property type="molecule type" value="Genomic_DNA"/>
</dbReference>
<dbReference type="STRING" id="427683.A5481_25255"/>
<evidence type="ECO:0000313" key="1">
    <source>
        <dbReference type="EMBL" id="OAS19105.1"/>
    </source>
</evidence>
<dbReference type="RefSeq" id="WP_048432176.1">
    <property type="nucleotide sequence ID" value="NZ_LWHQ01000054.1"/>
</dbReference>
<name>A0A179S3A4_9HYPH</name>
<dbReference type="AlphaFoldDB" id="A0A179S3A4"/>
<reference evidence="1 2" key="1">
    <citation type="submission" date="2016-04" db="EMBL/GenBank/DDBJ databases">
        <authorList>
            <person name="Evans L.H."/>
            <person name="Alamgir A."/>
            <person name="Owens N."/>
            <person name="Weber N.D."/>
            <person name="Virtaneva K."/>
            <person name="Barbian K."/>
            <person name="Babar A."/>
            <person name="Rosenke K."/>
        </authorList>
    </citation>
    <scope>NUCLEOTIDE SEQUENCE [LARGE SCALE GENOMIC DNA]</scope>
    <source>
        <strain evidence="1 2">PMB02</strain>
    </source>
</reference>